<dbReference type="InterPro" id="IPR007111">
    <property type="entry name" value="NACHT_NTPase"/>
</dbReference>
<evidence type="ECO:0000259" key="2">
    <source>
        <dbReference type="PROSITE" id="PS50837"/>
    </source>
</evidence>
<dbReference type="AlphaFoldDB" id="A0A1B7XQX8"/>
<dbReference type="InterPro" id="IPR055496">
    <property type="entry name" value="DUF7068"/>
</dbReference>
<evidence type="ECO:0000256" key="1">
    <source>
        <dbReference type="SAM" id="Phobius"/>
    </source>
</evidence>
<evidence type="ECO:0000313" key="4">
    <source>
        <dbReference type="Proteomes" id="UP000092177"/>
    </source>
</evidence>
<organism evidence="3 4">
    <name type="scientific">Colletotrichum higginsianum (strain IMI 349063)</name>
    <name type="common">Crucifer anthracnose fungus</name>
    <dbReference type="NCBI Taxonomy" id="759273"/>
    <lineage>
        <taxon>Eukaryota</taxon>
        <taxon>Fungi</taxon>
        <taxon>Dikarya</taxon>
        <taxon>Ascomycota</taxon>
        <taxon>Pezizomycotina</taxon>
        <taxon>Sordariomycetes</taxon>
        <taxon>Hypocreomycetidae</taxon>
        <taxon>Glomerellales</taxon>
        <taxon>Glomerellaceae</taxon>
        <taxon>Colletotrichum</taxon>
        <taxon>Colletotrichum destructivum species complex</taxon>
    </lineage>
</organism>
<dbReference type="Pfam" id="PF05729">
    <property type="entry name" value="NACHT"/>
    <property type="match status" value="1"/>
</dbReference>
<dbReference type="SUPFAM" id="SSF52540">
    <property type="entry name" value="P-loop containing nucleoside triphosphate hydrolases"/>
    <property type="match status" value="2"/>
</dbReference>
<dbReference type="SUPFAM" id="SSF48371">
    <property type="entry name" value="ARM repeat"/>
    <property type="match status" value="1"/>
</dbReference>
<feature type="domain" description="NACHT" evidence="2">
    <location>
        <begin position="425"/>
        <end position="523"/>
    </location>
</feature>
<dbReference type="PROSITE" id="PS50837">
    <property type="entry name" value="NACHT"/>
    <property type="match status" value="1"/>
</dbReference>
<keyword evidence="4" id="KW-1185">Reference proteome</keyword>
<name>A0A1B7XQX8_COLHI</name>
<reference evidence="4" key="1">
    <citation type="journal article" date="2017" name="BMC Genomics">
        <title>Gapless genome assembly of Colletotrichum higginsianum reveals chromosome structure and association of transposable elements with secondary metabolite gene clusters.</title>
        <authorList>
            <person name="Dallery J.-F."/>
            <person name="Lapalu N."/>
            <person name="Zampounis A."/>
            <person name="Pigne S."/>
            <person name="Luyten I."/>
            <person name="Amselem J."/>
            <person name="Wittenberg A.H.J."/>
            <person name="Zhou S."/>
            <person name="de Queiroz M.V."/>
            <person name="Robin G.P."/>
            <person name="Auger A."/>
            <person name="Hainaut M."/>
            <person name="Henrissat B."/>
            <person name="Kim K.-T."/>
            <person name="Lee Y.-H."/>
            <person name="Lespinet O."/>
            <person name="Schwartz D.C."/>
            <person name="Thon M.R."/>
            <person name="O'Connell R.J."/>
        </authorList>
    </citation>
    <scope>NUCLEOTIDE SEQUENCE [LARGE SCALE GENOMIC DNA]</scope>
    <source>
        <strain evidence="4">IMI 349063</strain>
    </source>
</reference>
<dbReference type="Pfam" id="PF23238">
    <property type="entry name" value="DUF7068"/>
    <property type="match status" value="1"/>
</dbReference>
<comment type="caution">
    <text evidence="3">The sequence shown here is derived from an EMBL/GenBank/DDBJ whole genome shotgun (WGS) entry which is preliminary data.</text>
</comment>
<accession>A0A1B7XQX8</accession>
<dbReference type="InterPro" id="IPR011989">
    <property type="entry name" value="ARM-like"/>
</dbReference>
<keyword evidence="1" id="KW-0472">Membrane</keyword>
<dbReference type="PANTHER" id="PTHR46312:SF2">
    <property type="entry name" value="NUCLEOTIDE-BINDING OLIGOMERIZATION DOMAIN-CONTAINING PROTEIN 2-LIKE"/>
    <property type="match status" value="1"/>
</dbReference>
<dbReference type="Gene3D" id="1.25.10.10">
    <property type="entry name" value="Leucine-rich Repeat Variant"/>
    <property type="match status" value="1"/>
</dbReference>
<keyword evidence="1" id="KW-1133">Transmembrane helix</keyword>
<dbReference type="KEGG" id="chig:CH63R_14471"/>
<dbReference type="InterPro" id="IPR027417">
    <property type="entry name" value="P-loop_NTPase"/>
</dbReference>
<feature type="transmembrane region" description="Helical" evidence="1">
    <location>
        <begin position="13"/>
        <end position="32"/>
    </location>
</feature>
<dbReference type="EMBL" id="LTAN01000011">
    <property type="protein sequence ID" value="OBR02170.1"/>
    <property type="molecule type" value="Genomic_DNA"/>
</dbReference>
<sequence length="1083" mass="123098">MVSSYGTASIIRGAFWTAGVAVVLVTLYPVAIKVQRRRQSLRPDGIKVVHNPSNANFEIVAVHGLGAHPEHTWEGKSTSQDHTKFHLLRDLLPPDFPTARILSFAYNSDWLVDAPEKTAQQIGQELVNGLAAHRGKEKQVGSVCPPPNLRRHCYKGGTAPALYQAFQHLMSLLKALCVAQPHMTIRDDTCGIVFLGTPHQGSSLSTAGALVAKLTGFLGSNTTLLLALRSRGSQLLILERRFRRLVSDQKRDFISKIISFCETKPTFVLGWLSVGLVVDQSSAMGYAAKPIDVDTDHSGLNKFSNHEDPGYRAIKKAIEELREPSLIEQADAYIRNEHYTEQKLKIERLSGDPLRMDQCYINLALVELQRVDSSERRSEEPGLWSSPFSLSDRLKVETPHEDLQVKQAKLFASRKLQDGRTKEPRRILIRGRAGVGKTTLCKKIVHSYVHESMWRGLFSRVVWIRLRELKGLSDKEYNIGGIFRHIFFQQYAGDNCLHNKLSTHIENTKSQDTLFLLDGLDEVTEIVMEHKHNKSHSGHEFLIGLLNRPNFIITTRPHTALPSQFQRPDIELDTIGFYPDQIQKYIETVMKESPTNAKAIQSYLQKNRFMQSLVRIPIQLDALCYTWNPNSKAIRETMTAVYEDITQQLWSKDIERLEKSSMVGTRNPAETKNAVLGEIGILEYMAFSGMCSNIIEFQPVHRNALYQHIKQHNPKWTLDETFGRMSFLRTSDPSAQHSNQSYHFIHLTFHEFFAAKYFVQRWKDGNNLKYMDFSLREDGCSKNISPITFLQQHKYSARYDIFWRFVAGLLNYEGKDESTSFFKAVERKPVDLLGPTHQRLVMHCLSEAVSLPDGMRANRERRLKEWVLFESDFTRSSKFTRESELPDGVLQGALSASQNKRTILDSLRNSGRYMSKTTMMALVELLKDEDRRVRWSAAEALGKQSTLSETTMTAIVELFKHKNSDVRSSAASALGTQSNLMDKVLNALGLVIRSESQGDTQASGFRYPQHIAPLYESFLWRSFQEQFSLFIADTLCIVNQPSGLRTASLRDSSQVQTAVQNGRCHLGNLDGYKLWDTFEREDA</sequence>
<dbReference type="Pfam" id="PF13646">
    <property type="entry name" value="HEAT_2"/>
    <property type="match status" value="1"/>
</dbReference>
<dbReference type="Gene3D" id="3.40.50.300">
    <property type="entry name" value="P-loop containing nucleotide triphosphate hydrolases"/>
    <property type="match status" value="1"/>
</dbReference>
<keyword evidence="1" id="KW-0812">Transmembrane</keyword>
<dbReference type="Proteomes" id="UP000092177">
    <property type="component" value="Chromosome 11"/>
</dbReference>
<evidence type="ECO:0000313" key="3">
    <source>
        <dbReference type="EMBL" id="OBR02170.1"/>
    </source>
</evidence>
<dbReference type="VEuPathDB" id="FungiDB:CH63R_14471"/>
<proteinExistence type="predicted"/>
<dbReference type="OrthoDB" id="427518at2759"/>
<dbReference type="InterPro" id="IPR016024">
    <property type="entry name" value="ARM-type_fold"/>
</dbReference>
<gene>
    <name evidence="3" type="ORF">CH63R_14471</name>
</gene>
<dbReference type="RefSeq" id="XP_018150688.1">
    <property type="nucleotide sequence ID" value="XM_018309445.1"/>
</dbReference>
<dbReference type="PANTHER" id="PTHR46312">
    <property type="entry name" value="NACHT DOMAIN-CONTAINING PROTEIN"/>
    <property type="match status" value="1"/>
</dbReference>
<dbReference type="GeneID" id="28873552"/>
<protein>
    <submittedName>
        <fullName evidence="3">Peptidase C14</fullName>
    </submittedName>
</protein>